<dbReference type="RefSeq" id="WP_097941188.1">
    <property type="nucleotide sequence ID" value="NZ_BLKS01000003.1"/>
</dbReference>
<feature type="domain" description="HTH tetR-type" evidence="5">
    <location>
        <begin position="17"/>
        <end position="76"/>
    </location>
</feature>
<dbReference type="EMBL" id="BLKS01000003">
    <property type="protein sequence ID" value="GFG54997.1"/>
    <property type="molecule type" value="Genomic_DNA"/>
</dbReference>
<dbReference type="Pfam" id="PF21597">
    <property type="entry name" value="TetR_C_43"/>
    <property type="match status" value="1"/>
</dbReference>
<feature type="DNA-binding region" description="H-T-H motif" evidence="4">
    <location>
        <begin position="39"/>
        <end position="58"/>
    </location>
</feature>
<evidence type="ECO:0000313" key="9">
    <source>
        <dbReference type="Proteomes" id="UP000465302"/>
    </source>
</evidence>
<dbReference type="AlphaFoldDB" id="A0A2A7N1A0"/>
<name>A0A2A7N1A0_MYCAG</name>
<dbReference type="Gene3D" id="1.10.357.10">
    <property type="entry name" value="Tetracycline Repressor, domain 2"/>
    <property type="match status" value="1"/>
</dbReference>
<evidence type="ECO:0000256" key="3">
    <source>
        <dbReference type="ARBA" id="ARBA00023163"/>
    </source>
</evidence>
<keyword evidence="1" id="KW-0805">Transcription regulation</keyword>
<organism evidence="7 8">
    <name type="scientific">Mycolicibacterium agri</name>
    <name type="common">Mycobacterium agri</name>
    <dbReference type="NCBI Taxonomy" id="36811"/>
    <lineage>
        <taxon>Bacteria</taxon>
        <taxon>Bacillati</taxon>
        <taxon>Actinomycetota</taxon>
        <taxon>Actinomycetes</taxon>
        <taxon>Mycobacteriales</taxon>
        <taxon>Mycobacteriaceae</taxon>
        <taxon>Mycolicibacterium</taxon>
    </lineage>
</organism>
<comment type="caution">
    <text evidence="7">The sequence shown here is derived from an EMBL/GenBank/DDBJ whole genome shotgun (WGS) entry which is preliminary data.</text>
</comment>
<evidence type="ECO:0000256" key="4">
    <source>
        <dbReference type="PROSITE-ProRule" id="PRU00335"/>
    </source>
</evidence>
<reference evidence="6" key="3">
    <citation type="submission" date="2020-02" db="EMBL/GenBank/DDBJ databases">
        <authorList>
            <person name="Matsumoto Y."/>
            <person name="Motooka D."/>
            <person name="Nakamura S."/>
        </authorList>
    </citation>
    <scope>NUCLEOTIDE SEQUENCE</scope>
    <source>
        <strain evidence="6">JCM 6377</strain>
    </source>
</reference>
<accession>A0A2A7N1A0</accession>
<dbReference type="Pfam" id="PF00440">
    <property type="entry name" value="TetR_N"/>
    <property type="match status" value="1"/>
</dbReference>
<evidence type="ECO:0000256" key="1">
    <source>
        <dbReference type="ARBA" id="ARBA00023015"/>
    </source>
</evidence>
<dbReference type="InterPro" id="IPR001647">
    <property type="entry name" value="HTH_TetR"/>
</dbReference>
<keyword evidence="3" id="KW-0804">Transcription</keyword>
<evidence type="ECO:0000259" key="5">
    <source>
        <dbReference type="PROSITE" id="PS50977"/>
    </source>
</evidence>
<dbReference type="PANTHER" id="PTHR30055:SF234">
    <property type="entry name" value="HTH-TYPE TRANSCRIPTIONAL REGULATOR BETI"/>
    <property type="match status" value="1"/>
</dbReference>
<dbReference type="InterPro" id="IPR050109">
    <property type="entry name" value="HTH-type_TetR-like_transc_reg"/>
</dbReference>
<keyword evidence="2 4" id="KW-0238">DNA-binding</keyword>
<dbReference type="SUPFAM" id="SSF48498">
    <property type="entry name" value="Tetracyclin repressor-like, C-terminal domain"/>
    <property type="match status" value="1"/>
</dbReference>
<dbReference type="InterPro" id="IPR009057">
    <property type="entry name" value="Homeodomain-like_sf"/>
</dbReference>
<evidence type="ECO:0000256" key="2">
    <source>
        <dbReference type="ARBA" id="ARBA00023125"/>
    </source>
</evidence>
<dbReference type="PANTHER" id="PTHR30055">
    <property type="entry name" value="HTH-TYPE TRANSCRIPTIONAL REGULATOR RUTR"/>
    <property type="match status" value="1"/>
</dbReference>
<evidence type="ECO:0000313" key="7">
    <source>
        <dbReference type="EMBL" id="PEG37208.1"/>
    </source>
</evidence>
<sequence>MALGSTTAAVDLRSDGRRNRDLILEVARNHIAEGRLELPMNVIAHEAGVGVGTVYRHFPDRQSLLESVAAEAFDEIKTIARNAADEPDPAQSLRKLLNGSVKCFQRRPGLAAVLESPQFACIETVEMAAVVAESIRTVLKKARKAGLVRAGVSSDDLRWLMLGIHHAATISVEGPGRHTRYLTIVMDGLRRPAARDS</sequence>
<dbReference type="GO" id="GO:0000976">
    <property type="term" value="F:transcription cis-regulatory region binding"/>
    <property type="evidence" value="ECO:0007669"/>
    <property type="project" value="TreeGrafter"/>
</dbReference>
<dbReference type="Proteomes" id="UP000220914">
    <property type="component" value="Unassembled WGS sequence"/>
</dbReference>
<dbReference type="EMBL" id="PDCP01000028">
    <property type="protein sequence ID" value="PEG37208.1"/>
    <property type="molecule type" value="Genomic_DNA"/>
</dbReference>
<dbReference type="InterPro" id="IPR049445">
    <property type="entry name" value="TetR_SbtR-like_C"/>
</dbReference>
<dbReference type="OrthoDB" id="9795011at2"/>
<evidence type="ECO:0000313" key="8">
    <source>
        <dbReference type="Proteomes" id="UP000220914"/>
    </source>
</evidence>
<dbReference type="Proteomes" id="UP000465302">
    <property type="component" value="Unassembled WGS sequence"/>
</dbReference>
<dbReference type="PROSITE" id="PS50977">
    <property type="entry name" value="HTH_TETR_2"/>
    <property type="match status" value="1"/>
</dbReference>
<evidence type="ECO:0000313" key="6">
    <source>
        <dbReference type="EMBL" id="GFG54997.1"/>
    </source>
</evidence>
<dbReference type="SUPFAM" id="SSF46689">
    <property type="entry name" value="Homeodomain-like"/>
    <property type="match status" value="1"/>
</dbReference>
<protein>
    <submittedName>
        <fullName evidence="7">TetR family transcriptional regulator</fullName>
    </submittedName>
</protein>
<dbReference type="InterPro" id="IPR036271">
    <property type="entry name" value="Tet_transcr_reg_TetR-rel_C_sf"/>
</dbReference>
<dbReference type="GO" id="GO:0003700">
    <property type="term" value="F:DNA-binding transcription factor activity"/>
    <property type="evidence" value="ECO:0007669"/>
    <property type="project" value="TreeGrafter"/>
</dbReference>
<reference evidence="7 8" key="1">
    <citation type="submission" date="2017-10" db="EMBL/GenBank/DDBJ databases">
        <title>The new phylogeny of genus Mycobacterium.</title>
        <authorList>
            <person name="Tortoli E."/>
            <person name="Trovato A."/>
            <person name="Cirillo D.M."/>
        </authorList>
    </citation>
    <scope>NUCLEOTIDE SEQUENCE [LARGE SCALE GENOMIC DNA]</scope>
    <source>
        <strain evidence="7 8">CCUG37673</strain>
    </source>
</reference>
<keyword evidence="8" id="KW-1185">Reference proteome</keyword>
<gene>
    <name evidence="7" type="ORF">CQY20_16680</name>
    <name evidence="6" type="ORF">MAGR_64380</name>
</gene>
<reference evidence="6 9" key="2">
    <citation type="journal article" date="2019" name="Emerg. Microbes Infect.">
        <title>Comprehensive subspecies identification of 175 nontuberculous mycobacteria species based on 7547 genomic profiles.</title>
        <authorList>
            <person name="Matsumoto Y."/>
            <person name="Kinjo T."/>
            <person name="Motooka D."/>
            <person name="Nabeya D."/>
            <person name="Jung N."/>
            <person name="Uechi K."/>
            <person name="Horii T."/>
            <person name="Iida T."/>
            <person name="Fujita J."/>
            <person name="Nakamura S."/>
        </authorList>
    </citation>
    <scope>NUCLEOTIDE SEQUENCE [LARGE SCALE GENOMIC DNA]</scope>
    <source>
        <strain evidence="6 9">JCM 6377</strain>
    </source>
</reference>
<proteinExistence type="predicted"/>